<dbReference type="OrthoDB" id="796239at2"/>
<keyword evidence="3" id="KW-1185">Reference proteome</keyword>
<dbReference type="RefSeq" id="WP_145714311.1">
    <property type="nucleotide sequence ID" value="NZ_BAAAFY010000001.1"/>
</dbReference>
<feature type="signal peptide" evidence="1">
    <location>
        <begin position="1"/>
        <end position="19"/>
    </location>
</feature>
<dbReference type="AlphaFoldDB" id="A0A562T529"/>
<evidence type="ECO:0000313" key="2">
    <source>
        <dbReference type="EMBL" id="TWI88647.1"/>
    </source>
</evidence>
<sequence>MTFFRYWMLLFIMPFFISACHNTNGSAGKGELVSDDSITNNRNNEDSLNTKYYQTIQPFWADFQQAIRENNSNALIKLTHFPLPGVTPFIESDGSTASQDTDTAQFLSALPDILARAPREQILRTNADSLVTISKEDLTQQISGSEPILQNLDMDSQIYLCYAQWSDDSDKETNQTFIFAKKNGSYKLCGIAWRGGIY</sequence>
<dbReference type="Proteomes" id="UP000316778">
    <property type="component" value="Unassembled WGS sequence"/>
</dbReference>
<dbReference type="PROSITE" id="PS51257">
    <property type="entry name" value="PROKAR_LIPOPROTEIN"/>
    <property type="match status" value="1"/>
</dbReference>
<feature type="chain" id="PRO_5021800649" evidence="1">
    <location>
        <begin position="20"/>
        <end position="198"/>
    </location>
</feature>
<evidence type="ECO:0000313" key="3">
    <source>
        <dbReference type="Proteomes" id="UP000316778"/>
    </source>
</evidence>
<evidence type="ECO:0000256" key="1">
    <source>
        <dbReference type="SAM" id="SignalP"/>
    </source>
</evidence>
<comment type="caution">
    <text evidence="2">The sequence shown here is derived from an EMBL/GenBank/DDBJ whole genome shotgun (WGS) entry which is preliminary data.</text>
</comment>
<reference evidence="2 3" key="1">
    <citation type="journal article" date="2013" name="Stand. Genomic Sci.">
        <title>Genomic Encyclopedia of Type Strains, Phase I: The one thousand microbial genomes (KMG-I) project.</title>
        <authorList>
            <person name="Kyrpides N.C."/>
            <person name="Woyke T."/>
            <person name="Eisen J.A."/>
            <person name="Garrity G."/>
            <person name="Lilburn T.G."/>
            <person name="Beck B.J."/>
            <person name="Whitman W.B."/>
            <person name="Hugenholtz P."/>
            <person name="Klenk H.P."/>
        </authorList>
    </citation>
    <scope>NUCLEOTIDE SEQUENCE [LARGE SCALE GENOMIC DNA]</scope>
    <source>
        <strain evidence="2 3">DSM 13484</strain>
    </source>
</reference>
<accession>A0A562T529</accession>
<protein>
    <submittedName>
        <fullName evidence="2">Uncharacterized protein</fullName>
    </submittedName>
</protein>
<keyword evidence="1" id="KW-0732">Signal</keyword>
<name>A0A562T529_CHIJA</name>
<dbReference type="EMBL" id="VLLG01000003">
    <property type="protein sequence ID" value="TWI88647.1"/>
    <property type="molecule type" value="Genomic_DNA"/>
</dbReference>
<proteinExistence type="predicted"/>
<gene>
    <name evidence="2" type="ORF">LX66_2733</name>
</gene>
<organism evidence="2 3">
    <name type="scientific">Chitinophaga japonensis</name>
    <name type="common">Flexibacter japonensis</name>
    <dbReference type="NCBI Taxonomy" id="104662"/>
    <lineage>
        <taxon>Bacteria</taxon>
        <taxon>Pseudomonadati</taxon>
        <taxon>Bacteroidota</taxon>
        <taxon>Chitinophagia</taxon>
        <taxon>Chitinophagales</taxon>
        <taxon>Chitinophagaceae</taxon>
        <taxon>Chitinophaga</taxon>
    </lineage>
</organism>